<proteinExistence type="predicted"/>
<comment type="caution">
    <text evidence="2">The sequence shown here is derived from an EMBL/GenBank/DDBJ whole genome shotgun (WGS) entry which is preliminary data.</text>
</comment>
<dbReference type="NCBIfam" id="TIGR01640">
    <property type="entry name" value="F_box_assoc_1"/>
    <property type="match status" value="2"/>
</dbReference>
<reference evidence="2 3" key="1">
    <citation type="submission" date="2024-04" db="EMBL/GenBank/DDBJ databases">
        <title>Genome assembly C_amara_ONT_v2.</title>
        <authorList>
            <person name="Yant L."/>
            <person name="Moore C."/>
            <person name="Slenker M."/>
        </authorList>
    </citation>
    <scope>NUCLEOTIDE SEQUENCE [LARGE SCALE GENOMIC DNA]</scope>
    <source>
        <tissue evidence="2">Leaf</tissue>
    </source>
</reference>
<dbReference type="AlphaFoldDB" id="A0ABD1BEW5"/>
<dbReference type="InterPro" id="IPR013187">
    <property type="entry name" value="F-box-assoc_dom_typ3"/>
</dbReference>
<keyword evidence="3" id="KW-1185">Reference proteome</keyword>
<sequence length="235" mass="26838">MCNPSTRQSLALPKVKTRKMIGVMMKRGVLGYDPINKQYKVLSMTWVINGRREEASVEHQVLTLGTENPLWRKIKCCIPHCPEYGEISEICINGVSFIKVLESFTRTWVNPLLINYNGKVGLLIGCGGTQFVNGRSTSIKMGVLQDVEKQEWSEHIYVLPALWQNIVGDAYLCCVGVIRKNEIVLSSYYQNMPFYVFYYNTETTTITRVGFQGMEALKGNRVYTYLDHVENMTLL</sequence>
<feature type="domain" description="F-box associated beta-propeller type 3" evidence="1">
    <location>
        <begin position="1"/>
        <end position="95"/>
    </location>
</feature>
<feature type="domain" description="F-box associated beta-propeller type 3" evidence="1">
    <location>
        <begin position="96"/>
        <end position="229"/>
    </location>
</feature>
<dbReference type="EMBL" id="JBANAX010000254">
    <property type="protein sequence ID" value="KAL1216966.1"/>
    <property type="molecule type" value="Genomic_DNA"/>
</dbReference>
<dbReference type="Pfam" id="PF08268">
    <property type="entry name" value="FBA_3"/>
    <property type="match status" value="2"/>
</dbReference>
<dbReference type="Proteomes" id="UP001558713">
    <property type="component" value="Unassembled WGS sequence"/>
</dbReference>
<accession>A0ABD1BEW5</accession>
<evidence type="ECO:0000259" key="1">
    <source>
        <dbReference type="Pfam" id="PF08268"/>
    </source>
</evidence>
<evidence type="ECO:0000313" key="2">
    <source>
        <dbReference type="EMBL" id="KAL1216966.1"/>
    </source>
</evidence>
<organism evidence="2 3">
    <name type="scientific">Cardamine amara subsp. amara</name>
    <dbReference type="NCBI Taxonomy" id="228776"/>
    <lineage>
        <taxon>Eukaryota</taxon>
        <taxon>Viridiplantae</taxon>
        <taxon>Streptophyta</taxon>
        <taxon>Embryophyta</taxon>
        <taxon>Tracheophyta</taxon>
        <taxon>Spermatophyta</taxon>
        <taxon>Magnoliopsida</taxon>
        <taxon>eudicotyledons</taxon>
        <taxon>Gunneridae</taxon>
        <taxon>Pentapetalae</taxon>
        <taxon>rosids</taxon>
        <taxon>malvids</taxon>
        <taxon>Brassicales</taxon>
        <taxon>Brassicaceae</taxon>
        <taxon>Cardamineae</taxon>
        <taxon>Cardamine</taxon>
    </lineage>
</organism>
<dbReference type="PANTHER" id="PTHR31111:SF125">
    <property type="entry name" value="F-BOX PROTEIN CPR30-LIKE"/>
    <property type="match status" value="1"/>
</dbReference>
<evidence type="ECO:0000313" key="3">
    <source>
        <dbReference type="Proteomes" id="UP001558713"/>
    </source>
</evidence>
<dbReference type="InterPro" id="IPR017451">
    <property type="entry name" value="F-box-assoc_interact_dom"/>
</dbReference>
<name>A0ABD1BEW5_CARAN</name>
<gene>
    <name evidence="2" type="ORF">V5N11_013893</name>
</gene>
<dbReference type="PANTHER" id="PTHR31111">
    <property type="entry name" value="BNAA05G37150D PROTEIN-RELATED"/>
    <property type="match status" value="1"/>
</dbReference>
<protein>
    <submittedName>
        <fullName evidence="2">F-box protein</fullName>
    </submittedName>
</protein>